<feature type="region of interest" description="Disordered" evidence="1">
    <location>
        <begin position="43"/>
        <end position="62"/>
    </location>
</feature>
<feature type="non-terminal residue" evidence="2">
    <location>
        <position position="62"/>
    </location>
</feature>
<comment type="caution">
    <text evidence="2">The sequence shown here is derived from an EMBL/GenBank/DDBJ whole genome shotgun (WGS) entry which is preliminary data.</text>
</comment>
<sequence>MALDTVPQSGPDTSGLILLDVRFGRVGGAVLVVSSPESALARAHRDASEGASESAQMEELVE</sequence>
<evidence type="ECO:0000313" key="3">
    <source>
        <dbReference type="Proteomes" id="UP001321018"/>
    </source>
</evidence>
<protein>
    <submittedName>
        <fullName evidence="2">Uncharacterized protein</fullName>
    </submittedName>
</protein>
<reference evidence="2" key="1">
    <citation type="submission" date="2022-09" db="EMBL/GenBank/DDBJ databases">
        <title>Enrichment on poylsaccharides allowed isolation of novel metabolic and taxonomic groups of Haloarchaea.</title>
        <authorList>
            <person name="Sorokin D.Y."/>
            <person name="Elcheninov A.G."/>
            <person name="Khizhniak T.V."/>
            <person name="Kolganova T.V."/>
            <person name="Kublanov I.V."/>
        </authorList>
    </citation>
    <scope>NUCLEOTIDE SEQUENCE</scope>
    <source>
        <strain evidence="2">AArc-xg1-1</strain>
    </source>
</reference>
<dbReference type="EMBL" id="JAOPKA010000052">
    <property type="protein sequence ID" value="MCU4744808.1"/>
    <property type="molecule type" value="Genomic_DNA"/>
</dbReference>
<dbReference type="Proteomes" id="UP001321018">
    <property type="component" value="Unassembled WGS sequence"/>
</dbReference>
<proteinExistence type="predicted"/>
<organism evidence="2 3">
    <name type="scientific">Natronoglomus mannanivorans</name>
    <dbReference type="NCBI Taxonomy" id="2979990"/>
    <lineage>
        <taxon>Archaea</taxon>
        <taxon>Methanobacteriati</taxon>
        <taxon>Methanobacteriota</taxon>
        <taxon>Stenosarchaea group</taxon>
        <taxon>Halobacteria</taxon>
        <taxon>Halobacteriales</taxon>
        <taxon>Natrialbaceae</taxon>
        <taxon>Natronoglomus</taxon>
    </lineage>
</organism>
<dbReference type="AlphaFoldDB" id="A0AAP2Z549"/>
<accession>A0AAP2Z549</accession>
<evidence type="ECO:0000313" key="2">
    <source>
        <dbReference type="EMBL" id="MCU4744808.1"/>
    </source>
</evidence>
<evidence type="ECO:0000256" key="1">
    <source>
        <dbReference type="SAM" id="MobiDB-lite"/>
    </source>
</evidence>
<name>A0AAP2Z549_9EURY</name>
<gene>
    <name evidence="2" type="ORF">OB960_25970</name>
</gene>